<dbReference type="GO" id="GO:0045454">
    <property type="term" value="P:cell redox homeostasis"/>
    <property type="evidence" value="ECO:0007669"/>
    <property type="project" value="TreeGrafter"/>
</dbReference>
<evidence type="ECO:0000313" key="14">
    <source>
        <dbReference type="Proteomes" id="UP000183557"/>
    </source>
</evidence>
<keyword evidence="7" id="KW-0676">Redox-active center</keyword>
<evidence type="ECO:0000256" key="10">
    <source>
        <dbReference type="ARBA" id="ARBA00041373"/>
    </source>
</evidence>
<comment type="similarity">
    <text evidence="9">Belongs to the peroxiredoxin family. BCP/PrxQ subfamily.</text>
</comment>
<comment type="catalytic activity">
    <reaction evidence="11">
        <text>a hydroperoxide + [thioredoxin]-dithiol = an alcohol + [thioredoxin]-disulfide + H2O</text>
        <dbReference type="Rhea" id="RHEA:62620"/>
        <dbReference type="Rhea" id="RHEA-COMP:10698"/>
        <dbReference type="Rhea" id="RHEA-COMP:10700"/>
        <dbReference type="ChEBI" id="CHEBI:15377"/>
        <dbReference type="ChEBI" id="CHEBI:29950"/>
        <dbReference type="ChEBI" id="CHEBI:30879"/>
        <dbReference type="ChEBI" id="CHEBI:35924"/>
        <dbReference type="ChEBI" id="CHEBI:50058"/>
        <dbReference type="EC" id="1.11.1.24"/>
    </reaction>
</comment>
<dbReference type="PANTHER" id="PTHR42801">
    <property type="entry name" value="THIOREDOXIN-DEPENDENT PEROXIDE REDUCTASE"/>
    <property type="match status" value="1"/>
</dbReference>
<dbReference type="Pfam" id="PF00578">
    <property type="entry name" value="AhpC-TSA"/>
    <property type="match status" value="1"/>
</dbReference>
<dbReference type="InterPro" id="IPR050924">
    <property type="entry name" value="Peroxiredoxin_BCP/PrxQ"/>
</dbReference>
<dbReference type="RefSeq" id="WP_075035033.1">
    <property type="nucleotide sequence ID" value="NZ_FOSB01000001.1"/>
</dbReference>
<dbReference type="EC" id="1.11.1.24" evidence="2"/>
<dbReference type="Proteomes" id="UP000183557">
    <property type="component" value="Unassembled WGS sequence"/>
</dbReference>
<dbReference type="GO" id="GO:0005737">
    <property type="term" value="C:cytoplasm"/>
    <property type="evidence" value="ECO:0007669"/>
    <property type="project" value="TreeGrafter"/>
</dbReference>
<dbReference type="InterPro" id="IPR036249">
    <property type="entry name" value="Thioredoxin-like_sf"/>
</dbReference>
<feature type="domain" description="Thioredoxin" evidence="12">
    <location>
        <begin position="4"/>
        <end position="161"/>
    </location>
</feature>
<keyword evidence="5" id="KW-0560">Oxidoreductase</keyword>
<keyword evidence="3" id="KW-0575">Peroxidase</keyword>
<sequence length="167" mass="19144">MADLQLGNRVPNFTLPGVTGEQFLLESHLEKHRDAWHVVVFFRGSWSLECRLTLRELEEELNDFHTQNLTLTAISADDKDALEQMVVQERLSFPVLSDEFFSITDAFGVFINHHGQHGEPASFILNEHGELIFQQKQTGPFGRPSPKDLIQNVQYIKEQRQKRGNAS</sequence>
<keyword evidence="14" id="KW-1185">Reference proteome</keyword>
<evidence type="ECO:0000256" key="8">
    <source>
        <dbReference type="ARBA" id="ARBA00032824"/>
    </source>
</evidence>
<name>A0A1I3Q8P3_HALDA</name>
<keyword evidence="6" id="KW-1015">Disulfide bond</keyword>
<gene>
    <name evidence="13" type="ORF">SAMN04487936_101611</name>
</gene>
<evidence type="ECO:0000256" key="6">
    <source>
        <dbReference type="ARBA" id="ARBA00023157"/>
    </source>
</evidence>
<evidence type="ECO:0000256" key="9">
    <source>
        <dbReference type="ARBA" id="ARBA00038489"/>
    </source>
</evidence>
<evidence type="ECO:0000256" key="5">
    <source>
        <dbReference type="ARBA" id="ARBA00023002"/>
    </source>
</evidence>
<dbReference type="InterPro" id="IPR013766">
    <property type="entry name" value="Thioredoxin_domain"/>
</dbReference>
<evidence type="ECO:0000256" key="7">
    <source>
        <dbReference type="ARBA" id="ARBA00023284"/>
    </source>
</evidence>
<dbReference type="InterPro" id="IPR000866">
    <property type="entry name" value="AhpC/TSA"/>
</dbReference>
<keyword evidence="4" id="KW-0049">Antioxidant</keyword>
<dbReference type="AlphaFoldDB" id="A0A1I3Q8P3"/>
<dbReference type="PANTHER" id="PTHR42801:SF4">
    <property type="entry name" value="AHPC_TSA FAMILY PROTEIN"/>
    <property type="match status" value="1"/>
</dbReference>
<dbReference type="PROSITE" id="PS51352">
    <property type="entry name" value="THIOREDOXIN_2"/>
    <property type="match status" value="1"/>
</dbReference>
<dbReference type="EMBL" id="FOSB01000001">
    <property type="protein sequence ID" value="SFJ30634.1"/>
    <property type="molecule type" value="Genomic_DNA"/>
</dbReference>
<comment type="function">
    <text evidence="1">Thiol-specific peroxidase that catalyzes the reduction of hydrogen peroxide and organic hydroperoxides to water and alcohols, respectively. Plays a role in cell protection against oxidative stress by detoxifying peroxides and as sensor of hydrogen peroxide-mediated signaling events.</text>
</comment>
<dbReference type="SUPFAM" id="SSF52833">
    <property type="entry name" value="Thioredoxin-like"/>
    <property type="match status" value="1"/>
</dbReference>
<dbReference type="OrthoDB" id="9809746at2"/>
<dbReference type="GO" id="GO:0008379">
    <property type="term" value="F:thioredoxin peroxidase activity"/>
    <property type="evidence" value="ECO:0007669"/>
    <property type="project" value="TreeGrafter"/>
</dbReference>
<evidence type="ECO:0000259" key="12">
    <source>
        <dbReference type="PROSITE" id="PS51352"/>
    </source>
</evidence>
<proteinExistence type="inferred from homology"/>
<protein>
    <recommendedName>
        <fullName evidence="2">thioredoxin-dependent peroxiredoxin</fullName>
        <ecNumber evidence="2">1.11.1.24</ecNumber>
    </recommendedName>
    <alternativeName>
        <fullName evidence="10">Bacterioferritin comigratory protein</fullName>
    </alternativeName>
    <alternativeName>
        <fullName evidence="8">Thioredoxin peroxidase</fullName>
    </alternativeName>
</protein>
<reference evidence="14" key="1">
    <citation type="submission" date="2016-10" db="EMBL/GenBank/DDBJ databases">
        <authorList>
            <person name="Varghese N."/>
            <person name="Submissions S."/>
        </authorList>
    </citation>
    <scope>NUCLEOTIDE SEQUENCE [LARGE SCALE GENOMIC DNA]</scope>
    <source>
        <strain evidence="14">CGMCC 1.3704</strain>
    </source>
</reference>
<dbReference type="Gene3D" id="3.40.30.10">
    <property type="entry name" value="Glutaredoxin"/>
    <property type="match status" value="1"/>
</dbReference>
<evidence type="ECO:0000313" key="13">
    <source>
        <dbReference type="EMBL" id="SFJ30634.1"/>
    </source>
</evidence>
<evidence type="ECO:0000256" key="11">
    <source>
        <dbReference type="ARBA" id="ARBA00049091"/>
    </source>
</evidence>
<organism evidence="13 14">
    <name type="scientific">Halobacillus dabanensis</name>
    <dbReference type="NCBI Taxonomy" id="240302"/>
    <lineage>
        <taxon>Bacteria</taxon>
        <taxon>Bacillati</taxon>
        <taxon>Bacillota</taxon>
        <taxon>Bacilli</taxon>
        <taxon>Bacillales</taxon>
        <taxon>Bacillaceae</taxon>
        <taxon>Halobacillus</taxon>
    </lineage>
</organism>
<accession>A0A1I3Q8P3</accession>
<evidence type="ECO:0000256" key="3">
    <source>
        <dbReference type="ARBA" id="ARBA00022559"/>
    </source>
</evidence>
<evidence type="ECO:0000256" key="4">
    <source>
        <dbReference type="ARBA" id="ARBA00022862"/>
    </source>
</evidence>
<evidence type="ECO:0000256" key="1">
    <source>
        <dbReference type="ARBA" id="ARBA00003330"/>
    </source>
</evidence>
<evidence type="ECO:0000256" key="2">
    <source>
        <dbReference type="ARBA" id="ARBA00013017"/>
    </source>
</evidence>
<dbReference type="GO" id="GO:0034599">
    <property type="term" value="P:cellular response to oxidative stress"/>
    <property type="evidence" value="ECO:0007669"/>
    <property type="project" value="TreeGrafter"/>
</dbReference>